<dbReference type="GO" id="GO:0005737">
    <property type="term" value="C:cytoplasm"/>
    <property type="evidence" value="ECO:0007669"/>
    <property type="project" value="UniProtKB-ARBA"/>
</dbReference>
<dbReference type="Gene3D" id="3.30.70.980">
    <property type="match status" value="2"/>
</dbReference>
<evidence type="ECO:0000313" key="7">
    <source>
        <dbReference type="EMBL" id="OHA32544.1"/>
    </source>
</evidence>
<dbReference type="SUPFAM" id="SSF75625">
    <property type="entry name" value="YebC-like"/>
    <property type="match status" value="1"/>
</dbReference>
<dbReference type="Pfam" id="PF20772">
    <property type="entry name" value="TACO1_YebC_N"/>
    <property type="match status" value="1"/>
</dbReference>
<accession>A0A1G2N8T8</accession>
<evidence type="ECO:0000256" key="3">
    <source>
        <dbReference type="ARBA" id="ARBA00023163"/>
    </source>
</evidence>
<dbReference type="InterPro" id="IPR029072">
    <property type="entry name" value="YebC-like"/>
</dbReference>
<evidence type="ECO:0000259" key="6">
    <source>
        <dbReference type="Pfam" id="PF20772"/>
    </source>
</evidence>
<proteinExistence type="inferred from homology"/>
<evidence type="ECO:0000313" key="8">
    <source>
        <dbReference type="Proteomes" id="UP000176221"/>
    </source>
</evidence>
<evidence type="ECO:0000256" key="4">
    <source>
        <dbReference type="SAM" id="MobiDB-lite"/>
    </source>
</evidence>
<feature type="region of interest" description="Disordered" evidence="4">
    <location>
        <begin position="1"/>
        <end position="20"/>
    </location>
</feature>
<evidence type="ECO:0000259" key="5">
    <source>
        <dbReference type="Pfam" id="PF01709"/>
    </source>
</evidence>
<comment type="caution">
    <text evidence="7">The sequence shown here is derived from an EMBL/GenBank/DDBJ whole genome shotgun (WGS) entry which is preliminary data.</text>
</comment>
<feature type="domain" description="TACO1/YebC-like second and third" evidence="5">
    <location>
        <begin position="81"/>
        <end position="134"/>
    </location>
</feature>
<name>A0A1G2N8T8_9BACT</name>
<dbReference type="STRING" id="1802319.A2928_04130"/>
<keyword evidence="3" id="KW-0804">Transcription</keyword>
<dbReference type="InterPro" id="IPR017856">
    <property type="entry name" value="Integrase-like_N"/>
</dbReference>
<dbReference type="Gene3D" id="1.10.10.200">
    <property type="match status" value="1"/>
</dbReference>
<dbReference type="Pfam" id="PF01709">
    <property type="entry name" value="Transcrip_reg"/>
    <property type="match status" value="2"/>
</dbReference>
<comment type="similarity">
    <text evidence="1">Belongs to the TACO1 family.</text>
</comment>
<evidence type="ECO:0000256" key="1">
    <source>
        <dbReference type="ARBA" id="ARBA00008724"/>
    </source>
</evidence>
<dbReference type="Proteomes" id="UP000176221">
    <property type="component" value="Unassembled WGS sequence"/>
</dbReference>
<organism evidence="7 8">
    <name type="scientific">Candidatus Taylorbacteria bacterium RIFCSPLOWO2_01_FULL_45_15b</name>
    <dbReference type="NCBI Taxonomy" id="1802319"/>
    <lineage>
        <taxon>Bacteria</taxon>
        <taxon>Candidatus Tayloriibacteriota</taxon>
    </lineage>
</organism>
<reference evidence="7 8" key="1">
    <citation type="journal article" date="2016" name="Nat. Commun.">
        <title>Thousands of microbial genomes shed light on interconnected biogeochemical processes in an aquifer system.</title>
        <authorList>
            <person name="Anantharaman K."/>
            <person name="Brown C.T."/>
            <person name="Hug L.A."/>
            <person name="Sharon I."/>
            <person name="Castelle C.J."/>
            <person name="Probst A.J."/>
            <person name="Thomas B.C."/>
            <person name="Singh A."/>
            <person name="Wilkins M.J."/>
            <person name="Karaoz U."/>
            <person name="Brodie E.L."/>
            <person name="Williams K.H."/>
            <person name="Hubbard S.S."/>
            <person name="Banfield J.F."/>
        </authorList>
    </citation>
    <scope>NUCLEOTIDE SEQUENCE [LARGE SCALE GENOMIC DNA]</scope>
</reference>
<dbReference type="PANTHER" id="PTHR12532:SF0">
    <property type="entry name" value="TRANSLATIONAL ACTIVATOR OF CYTOCHROME C OXIDASE 1"/>
    <property type="match status" value="1"/>
</dbReference>
<sequence>MSGHNKWSQIKRQKEKTDSQKAKLFGKFGKLLAEEARKSGGNLSAPNLKSAIDRARAANMPSDNIDRAIKKAILDKSASLEAITYEAYGPGGCALMIDALTSNKNKAAQEVKFILSEHGTSLASQGSASWAFTRNNHEWTASTTIPLEDADVEKLNLLVEALEENEEVQAVYTNAE</sequence>
<keyword evidence="2" id="KW-0805">Transcription regulation</keyword>
<feature type="domain" description="TACO1/YebC-like second and third" evidence="5">
    <location>
        <begin position="136"/>
        <end position="175"/>
    </location>
</feature>
<dbReference type="PANTHER" id="PTHR12532">
    <property type="entry name" value="TRANSLATIONAL ACTIVATOR OF CYTOCHROME C OXIDASE 1"/>
    <property type="match status" value="1"/>
</dbReference>
<dbReference type="InterPro" id="IPR002876">
    <property type="entry name" value="Transcrip_reg_TACO1-like"/>
</dbReference>
<dbReference type="AlphaFoldDB" id="A0A1G2N8T8"/>
<evidence type="ECO:0008006" key="9">
    <source>
        <dbReference type="Google" id="ProtNLM"/>
    </source>
</evidence>
<dbReference type="InterPro" id="IPR048300">
    <property type="entry name" value="TACO1_YebC-like_2nd/3rd_dom"/>
</dbReference>
<feature type="domain" description="TACO1/YebC-like N-terminal" evidence="6">
    <location>
        <begin position="5"/>
        <end position="72"/>
    </location>
</feature>
<dbReference type="EMBL" id="MHRX01000042">
    <property type="protein sequence ID" value="OHA32544.1"/>
    <property type="molecule type" value="Genomic_DNA"/>
</dbReference>
<protein>
    <recommendedName>
        <fullName evidence="9">Transcriptional regulator</fullName>
    </recommendedName>
</protein>
<evidence type="ECO:0000256" key="2">
    <source>
        <dbReference type="ARBA" id="ARBA00023015"/>
    </source>
</evidence>
<dbReference type="InterPro" id="IPR026564">
    <property type="entry name" value="Transcrip_reg_TACO1-like_dom3"/>
</dbReference>
<dbReference type="InterPro" id="IPR049083">
    <property type="entry name" value="TACO1_YebC_N"/>
</dbReference>
<gene>
    <name evidence="7" type="ORF">A2928_04130</name>
</gene>